<keyword evidence="3" id="KW-1133">Transmembrane helix</keyword>
<dbReference type="OMA" id="PYHEDIE"/>
<feature type="region of interest" description="Disordered" evidence="5">
    <location>
        <begin position="113"/>
        <end position="134"/>
    </location>
</feature>
<evidence type="ECO:0000256" key="6">
    <source>
        <dbReference type="SAM" id="SignalP"/>
    </source>
</evidence>
<dbReference type="HOGENOM" id="CLU_992055_0_0_1"/>
<reference evidence="7 8" key="2">
    <citation type="journal article" date="2008" name="Nature">
        <title>The Phaeodactylum genome reveals the evolutionary history of diatom genomes.</title>
        <authorList>
            <person name="Bowler C."/>
            <person name="Allen A.E."/>
            <person name="Badger J.H."/>
            <person name="Grimwood J."/>
            <person name="Jabbari K."/>
            <person name="Kuo A."/>
            <person name="Maheswari U."/>
            <person name="Martens C."/>
            <person name="Maumus F."/>
            <person name="Otillar R.P."/>
            <person name="Rayko E."/>
            <person name="Salamov A."/>
            <person name="Vandepoele K."/>
            <person name="Beszteri B."/>
            <person name="Gruber A."/>
            <person name="Heijde M."/>
            <person name="Katinka M."/>
            <person name="Mock T."/>
            <person name="Valentin K."/>
            <person name="Verret F."/>
            <person name="Berges J.A."/>
            <person name="Brownlee C."/>
            <person name="Cadoret J.P."/>
            <person name="Chiovitti A."/>
            <person name="Choi C.J."/>
            <person name="Coesel S."/>
            <person name="De Martino A."/>
            <person name="Detter J.C."/>
            <person name="Durkin C."/>
            <person name="Falciatore A."/>
            <person name="Fournet J."/>
            <person name="Haruta M."/>
            <person name="Huysman M.J."/>
            <person name="Jenkins B.D."/>
            <person name="Jiroutova K."/>
            <person name="Jorgensen R.E."/>
            <person name="Joubert Y."/>
            <person name="Kaplan A."/>
            <person name="Kroger N."/>
            <person name="Kroth P.G."/>
            <person name="La Roche J."/>
            <person name="Lindquist E."/>
            <person name="Lommer M."/>
            <person name="Martin-Jezequel V."/>
            <person name="Lopez P.J."/>
            <person name="Lucas S."/>
            <person name="Mangogna M."/>
            <person name="McGinnis K."/>
            <person name="Medlin L.K."/>
            <person name="Montsant A."/>
            <person name="Oudot-Le Secq M.P."/>
            <person name="Napoli C."/>
            <person name="Obornik M."/>
            <person name="Parker M.S."/>
            <person name="Petit J.L."/>
            <person name="Porcel B.M."/>
            <person name="Poulsen N."/>
            <person name="Robison M."/>
            <person name="Rychlewski L."/>
            <person name="Rynearson T.A."/>
            <person name="Schmutz J."/>
            <person name="Shapiro H."/>
            <person name="Siaut M."/>
            <person name="Stanley M."/>
            <person name="Sussman M.R."/>
            <person name="Taylor A.R."/>
            <person name="Vardi A."/>
            <person name="von Dassow P."/>
            <person name="Vyverman W."/>
            <person name="Willis A."/>
            <person name="Wyrwicz L.S."/>
            <person name="Rokhsar D.S."/>
            <person name="Weissenbach J."/>
            <person name="Armbrust E.V."/>
            <person name="Green B.R."/>
            <person name="Van de Peer Y."/>
            <person name="Grigoriev I.V."/>
        </authorList>
    </citation>
    <scope>NUCLEOTIDE SEQUENCE [LARGE SCALE GENOMIC DNA]</scope>
    <source>
        <strain evidence="7 8">CCMP1335</strain>
    </source>
</reference>
<keyword evidence="2" id="KW-0812">Transmembrane</keyword>
<dbReference type="SUPFAM" id="SSF46785">
    <property type="entry name" value="Winged helix' DNA-binding domain"/>
    <property type="match status" value="1"/>
</dbReference>
<organism evidence="7 8">
    <name type="scientific">Thalassiosira pseudonana</name>
    <name type="common">Marine diatom</name>
    <name type="synonym">Cyclotella nana</name>
    <dbReference type="NCBI Taxonomy" id="35128"/>
    <lineage>
        <taxon>Eukaryota</taxon>
        <taxon>Sar</taxon>
        <taxon>Stramenopiles</taxon>
        <taxon>Ochrophyta</taxon>
        <taxon>Bacillariophyta</taxon>
        <taxon>Coscinodiscophyceae</taxon>
        <taxon>Thalassiosirophycidae</taxon>
        <taxon>Thalassiosirales</taxon>
        <taxon>Thalassiosiraceae</taxon>
        <taxon>Thalassiosira</taxon>
    </lineage>
</organism>
<sequence>MSTIGFASLGILLWFLIIRHAPVAEDEDINYGEVLDQADVATLSRAERRAWAKLRMKSARRLQTATGRQGGNDGNQGGEMGVLIREDGDNNHNTLSRKERQKAAKALELEERKNSTEMARRRREANAKKKQLGKQGVIVNSTEQHLDTKKDKIRIEELFPRREDDDDSLSEHLFWKSIVERCERDNVGEQVVSSTDAFTKMTIRTFVERLKQHRHVSVSALADEFGVDIPEALAELETLNNQYGVIGVVDGVGNFVYVTKEMVHGAIELGRASGGIACPDY</sequence>
<feature type="chain" id="PRO_5002869341" description="DDRGK domain-containing protein 1" evidence="6">
    <location>
        <begin position="27"/>
        <end position="281"/>
    </location>
</feature>
<keyword evidence="6" id="KW-0732">Signal</keyword>
<dbReference type="InParanoid" id="B8C2M6"/>
<comment type="subcellular location">
    <subcellularLocation>
        <location evidence="1">Membrane</location>
        <topology evidence="1">Single-pass membrane protein</topology>
    </subcellularLocation>
</comment>
<evidence type="ECO:0000256" key="3">
    <source>
        <dbReference type="ARBA" id="ARBA00022989"/>
    </source>
</evidence>
<dbReference type="GeneID" id="7449620"/>
<dbReference type="Gene3D" id="1.10.10.10">
    <property type="entry name" value="Winged helix-like DNA-binding domain superfamily/Winged helix DNA-binding domain"/>
    <property type="match status" value="1"/>
</dbReference>
<evidence type="ECO:0000256" key="2">
    <source>
        <dbReference type="ARBA" id="ARBA00022692"/>
    </source>
</evidence>
<dbReference type="eggNOG" id="ENOG502REJH">
    <property type="taxonomic scope" value="Eukaryota"/>
</dbReference>
<evidence type="ECO:0000313" key="7">
    <source>
        <dbReference type="EMBL" id="EED91973.1"/>
    </source>
</evidence>
<dbReference type="GO" id="GO:0016020">
    <property type="term" value="C:membrane"/>
    <property type="evidence" value="ECO:0007669"/>
    <property type="project" value="UniProtKB-SubCell"/>
</dbReference>
<proteinExistence type="predicted"/>
<dbReference type="AlphaFoldDB" id="B8C2M6"/>
<feature type="compositionally biased region" description="Basic and acidic residues" evidence="5">
    <location>
        <begin position="84"/>
        <end position="100"/>
    </location>
</feature>
<evidence type="ECO:0000256" key="1">
    <source>
        <dbReference type="ARBA" id="ARBA00004167"/>
    </source>
</evidence>
<name>B8C2M6_THAPS</name>
<dbReference type="Proteomes" id="UP000001449">
    <property type="component" value="Chromosome 5"/>
</dbReference>
<dbReference type="InterPro" id="IPR036388">
    <property type="entry name" value="WH-like_DNA-bd_sf"/>
</dbReference>
<dbReference type="RefSeq" id="XP_002290221.1">
    <property type="nucleotide sequence ID" value="XM_002290185.1"/>
</dbReference>
<dbReference type="EMBL" id="CM000642">
    <property type="protein sequence ID" value="EED91973.1"/>
    <property type="molecule type" value="Genomic_DNA"/>
</dbReference>
<dbReference type="InterPro" id="IPR019153">
    <property type="entry name" value="DDRGK_dom-contain"/>
</dbReference>
<dbReference type="PaxDb" id="35128-Thaps5336"/>
<feature type="signal peptide" evidence="6">
    <location>
        <begin position="1"/>
        <end position="26"/>
    </location>
</feature>
<keyword evidence="4" id="KW-0472">Membrane</keyword>
<dbReference type="SMART" id="SM01128">
    <property type="entry name" value="DDRGK"/>
    <property type="match status" value="1"/>
</dbReference>
<protein>
    <recommendedName>
        <fullName evidence="9">DDRGK domain-containing protein 1</fullName>
    </recommendedName>
</protein>
<dbReference type="Pfam" id="PF09756">
    <property type="entry name" value="DDRGK"/>
    <property type="match status" value="1"/>
</dbReference>
<evidence type="ECO:0000256" key="5">
    <source>
        <dbReference type="SAM" id="MobiDB-lite"/>
    </source>
</evidence>
<dbReference type="KEGG" id="tps:THAPSDRAFT_5336"/>
<accession>B8C2M6</accession>
<feature type="region of interest" description="Disordered" evidence="5">
    <location>
        <begin position="61"/>
        <end position="100"/>
    </location>
</feature>
<keyword evidence="8" id="KW-1185">Reference proteome</keyword>
<feature type="compositionally biased region" description="Basic and acidic residues" evidence="5">
    <location>
        <begin position="113"/>
        <end position="127"/>
    </location>
</feature>
<feature type="compositionally biased region" description="Gly residues" evidence="5">
    <location>
        <begin position="68"/>
        <end position="80"/>
    </location>
</feature>
<evidence type="ECO:0000313" key="8">
    <source>
        <dbReference type="Proteomes" id="UP000001449"/>
    </source>
</evidence>
<reference evidence="7 8" key="1">
    <citation type="journal article" date="2004" name="Science">
        <title>The genome of the diatom Thalassiosira pseudonana: ecology, evolution, and metabolism.</title>
        <authorList>
            <person name="Armbrust E.V."/>
            <person name="Berges J.A."/>
            <person name="Bowler C."/>
            <person name="Green B.R."/>
            <person name="Martinez D."/>
            <person name="Putnam N.H."/>
            <person name="Zhou S."/>
            <person name="Allen A.E."/>
            <person name="Apt K.E."/>
            <person name="Bechner M."/>
            <person name="Brzezinski M.A."/>
            <person name="Chaal B.K."/>
            <person name="Chiovitti A."/>
            <person name="Davis A.K."/>
            <person name="Demarest M.S."/>
            <person name="Detter J.C."/>
            <person name="Glavina T."/>
            <person name="Goodstein D."/>
            <person name="Hadi M.Z."/>
            <person name="Hellsten U."/>
            <person name="Hildebrand M."/>
            <person name="Jenkins B.D."/>
            <person name="Jurka J."/>
            <person name="Kapitonov V.V."/>
            <person name="Kroger N."/>
            <person name="Lau W.W."/>
            <person name="Lane T.W."/>
            <person name="Larimer F.W."/>
            <person name="Lippmeier J.C."/>
            <person name="Lucas S."/>
            <person name="Medina M."/>
            <person name="Montsant A."/>
            <person name="Obornik M."/>
            <person name="Parker M.S."/>
            <person name="Palenik B."/>
            <person name="Pazour G.J."/>
            <person name="Richardson P.M."/>
            <person name="Rynearson T.A."/>
            <person name="Saito M.A."/>
            <person name="Schwartz D.C."/>
            <person name="Thamatrakoln K."/>
            <person name="Valentin K."/>
            <person name="Vardi A."/>
            <person name="Wilkerson F.P."/>
            <person name="Rokhsar D.S."/>
        </authorList>
    </citation>
    <scope>NUCLEOTIDE SEQUENCE [LARGE SCALE GENOMIC DNA]</scope>
    <source>
        <strain evidence="7 8">CCMP1335</strain>
    </source>
</reference>
<dbReference type="InterPro" id="IPR036390">
    <property type="entry name" value="WH_DNA-bd_sf"/>
</dbReference>
<gene>
    <name evidence="7" type="ORF">THAPSDRAFT_5336</name>
</gene>
<evidence type="ECO:0008006" key="9">
    <source>
        <dbReference type="Google" id="ProtNLM"/>
    </source>
</evidence>
<evidence type="ECO:0000256" key="4">
    <source>
        <dbReference type="ARBA" id="ARBA00023136"/>
    </source>
</evidence>